<evidence type="ECO:0000256" key="2">
    <source>
        <dbReference type="ARBA" id="ARBA00006540"/>
    </source>
</evidence>
<dbReference type="InterPro" id="IPR001650">
    <property type="entry name" value="Helicase_C-like"/>
</dbReference>
<dbReference type="GO" id="GO:0003723">
    <property type="term" value="F:RNA binding"/>
    <property type="evidence" value="ECO:0007669"/>
    <property type="project" value="UniProtKB-KW"/>
</dbReference>
<evidence type="ECO:0000256" key="10">
    <source>
        <dbReference type="ARBA" id="ARBA00022980"/>
    </source>
</evidence>
<dbReference type="GO" id="GO:0003735">
    <property type="term" value="F:structural constituent of ribosome"/>
    <property type="evidence" value="ECO:0007669"/>
    <property type="project" value="InterPro"/>
</dbReference>
<dbReference type="GO" id="GO:0005829">
    <property type="term" value="C:cytosol"/>
    <property type="evidence" value="ECO:0007669"/>
    <property type="project" value="TreeGrafter"/>
</dbReference>
<feature type="compositionally biased region" description="Basic residues" evidence="17">
    <location>
        <begin position="849"/>
        <end position="866"/>
    </location>
</feature>
<evidence type="ECO:0000256" key="8">
    <source>
        <dbReference type="ARBA" id="ARBA00022840"/>
    </source>
</evidence>
<feature type="region of interest" description="Disordered" evidence="17">
    <location>
        <begin position="849"/>
        <end position="886"/>
    </location>
</feature>
<feature type="region of interest" description="Disordered" evidence="17">
    <location>
        <begin position="1180"/>
        <end position="1226"/>
    </location>
</feature>
<dbReference type="Gene3D" id="2.40.30.10">
    <property type="entry name" value="Translation factors"/>
    <property type="match status" value="2"/>
</dbReference>
<evidence type="ECO:0000256" key="15">
    <source>
        <dbReference type="ARBA" id="ARBA00047984"/>
    </source>
</evidence>
<feature type="compositionally biased region" description="Gly residues" evidence="17">
    <location>
        <begin position="867"/>
        <end position="886"/>
    </location>
</feature>
<dbReference type="InterPro" id="IPR050079">
    <property type="entry name" value="DEAD_box_RNA_helicase"/>
</dbReference>
<dbReference type="InterPro" id="IPR000629">
    <property type="entry name" value="RNA-helicase_DEAD-box_CS"/>
</dbReference>
<feature type="compositionally biased region" description="Basic and acidic residues" evidence="17">
    <location>
        <begin position="759"/>
        <end position="772"/>
    </location>
</feature>
<keyword evidence="12" id="KW-0687">Ribonucleoprotein</keyword>
<dbReference type="PROSITE" id="PS51192">
    <property type="entry name" value="HELICASE_ATP_BIND_1"/>
    <property type="match status" value="1"/>
</dbReference>
<dbReference type="GO" id="GO:0005730">
    <property type="term" value="C:nucleolus"/>
    <property type="evidence" value="ECO:0007669"/>
    <property type="project" value="UniProtKB-SubCell"/>
</dbReference>
<comment type="similarity">
    <text evidence="3">Belongs to the DEAD box helicase family. DDX54/DBP10 subfamily.</text>
</comment>
<dbReference type="NCBIfam" id="TIGR03625">
    <property type="entry name" value="L3_bact"/>
    <property type="match status" value="1"/>
</dbReference>
<keyword evidence="8" id="KW-0067">ATP-binding</keyword>
<reference evidence="21" key="1">
    <citation type="submission" date="2020-11" db="EMBL/GenBank/DDBJ databases">
        <authorList>
            <person name="Tran Van P."/>
        </authorList>
    </citation>
    <scope>NUCLEOTIDE SEQUENCE</scope>
</reference>
<evidence type="ECO:0000256" key="9">
    <source>
        <dbReference type="ARBA" id="ARBA00022884"/>
    </source>
</evidence>
<dbReference type="OrthoDB" id="10261375at2759"/>
<evidence type="ECO:0000256" key="4">
    <source>
        <dbReference type="ARBA" id="ARBA00012552"/>
    </source>
</evidence>
<evidence type="ECO:0000256" key="17">
    <source>
        <dbReference type="SAM" id="MobiDB-lite"/>
    </source>
</evidence>
<evidence type="ECO:0000256" key="7">
    <source>
        <dbReference type="ARBA" id="ARBA00022806"/>
    </source>
</evidence>
<evidence type="ECO:0000256" key="5">
    <source>
        <dbReference type="ARBA" id="ARBA00022741"/>
    </source>
</evidence>
<feature type="short sequence motif" description="Q motif" evidence="16">
    <location>
        <begin position="88"/>
        <end position="116"/>
    </location>
</feature>
<dbReference type="SMART" id="SM01123">
    <property type="entry name" value="DBP10CT"/>
    <property type="match status" value="1"/>
</dbReference>
<feature type="region of interest" description="Disordered" evidence="17">
    <location>
        <begin position="703"/>
        <end position="735"/>
    </location>
</feature>
<feature type="domain" description="DEAD-box RNA helicase Q" evidence="20">
    <location>
        <begin position="88"/>
        <end position="116"/>
    </location>
</feature>
<evidence type="ECO:0000256" key="12">
    <source>
        <dbReference type="ARBA" id="ARBA00023274"/>
    </source>
</evidence>
<evidence type="ECO:0000256" key="13">
    <source>
        <dbReference type="ARBA" id="ARBA00035209"/>
    </source>
</evidence>
<proteinExistence type="inferred from homology"/>
<dbReference type="InterPro" id="IPR014001">
    <property type="entry name" value="Helicase_ATP-bd"/>
</dbReference>
<dbReference type="FunFam" id="2.40.30.10:FF:000049">
    <property type="entry name" value="39S ribosomal protein L3, mitochondrial"/>
    <property type="match status" value="1"/>
</dbReference>
<evidence type="ECO:0000259" key="18">
    <source>
        <dbReference type="PROSITE" id="PS51192"/>
    </source>
</evidence>
<dbReference type="GO" id="GO:0003724">
    <property type="term" value="F:RNA helicase activity"/>
    <property type="evidence" value="ECO:0007669"/>
    <property type="project" value="UniProtKB-EC"/>
</dbReference>
<dbReference type="PROSITE" id="PS51194">
    <property type="entry name" value="HELICASE_CTER"/>
    <property type="match status" value="1"/>
</dbReference>
<evidence type="ECO:0000256" key="3">
    <source>
        <dbReference type="ARBA" id="ARBA00010379"/>
    </source>
</evidence>
<keyword evidence="5" id="KW-0547">Nucleotide-binding</keyword>
<keyword evidence="11" id="KW-0539">Nucleus</keyword>
<evidence type="ECO:0000259" key="20">
    <source>
        <dbReference type="PROSITE" id="PS51195"/>
    </source>
</evidence>
<dbReference type="GO" id="GO:0006412">
    <property type="term" value="P:translation"/>
    <property type="evidence" value="ECO:0007669"/>
    <property type="project" value="InterPro"/>
</dbReference>
<evidence type="ECO:0000259" key="19">
    <source>
        <dbReference type="PROSITE" id="PS51194"/>
    </source>
</evidence>
<dbReference type="SMART" id="SM00487">
    <property type="entry name" value="DEXDc"/>
    <property type="match status" value="1"/>
</dbReference>
<dbReference type="AlphaFoldDB" id="A0A7R9GCU3"/>
<dbReference type="GO" id="GO:1990904">
    <property type="term" value="C:ribonucleoprotein complex"/>
    <property type="evidence" value="ECO:0007669"/>
    <property type="project" value="UniProtKB-KW"/>
</dbReference>
<dbReference type="Pfam" id="PF00271">
    <property type="entry name" value="Helicase_C"/>
    <property type="match status" value="1"/>
</dbReference>
<dbReference type="PROSITE" id="PS00039">
    <property type="entry name" value="DEAD_ATP_HELICASE"/>
    <property type="match status" value="1"/>
</dbReference>
<dbReference type="InterPro" id="IPR014014">
    <property type="entry name" value="RNA_helicase_DEAD_Q_motif"/>
</dbReference>
<dbReference type="InterPro" id="IPR011545">
    <property type="entry name" value="DEAD/DEAH_box_helicase_dom"/>
</dbReference>
<feature type="compositionally biased region" description="Acidic residues" evidence="17">
    <location>
        <begin position="20"/>
        <end position="43"/>
    </location>
</feature>
<dbReference type="GO" id="GO:0005840">
    <property type="term" value="C:ribosome"/>
    <property type="evidence" value="ECO:0007669"/>
    <property type="project" value="UniProtKB-KW"/>
</dbReference>
<accession>A0A7R9GCU3</accession>
<dbReference type="InterPro" id="IPR033517">
    <property type="entry name" value="DDX54/DBP10_DEAD-box_helicase"/>
</dbReference>
<sequence length="1226" mass="136661">MVKIAKKVGPVVEPPQSSAEESDDGSSSDFEEPFPAAVDDDEGGGGFQSKGLVLTRPENLNLDGYASEGELDTRRLIAEQNRKKKKSGGFQSMGLGHSVFKGIIRRGYKVPTPIQRKAIPVIMEGRDVVAMARTGSGKTAAFLIPMLEKLQTRQVSGGARALILSPTRELALQTLKFTKEIGRYTGLKAAVVLGGDDMDSQFAALHENPDVILATPGRLMHVCVEMGLKLSSVRYVVFDEADRLFEMGFQEQLHDILRRLTCEDRQTLLFSATLPKLLVDFAKAGLSDPYLIRLDVESKLSDMLQTEFFEVRNEDKIALLLYTLKNLIDPSELTVVFVATKHHVEFLSELLTASGITNTFLYSSLDATARKINAAKFSSRKIPLLIVTDVAARGIDIPLLDNVINFHFPAKGKLFVHRVGRVARAGRSGKAYSFVCCDEIPYLLDLHLFLGKPVENFGSATQTVLESEKDIIRRSVMESRELQKLETAATNGMSKYLKSRTKPSAESLRRAKLLRRTSMAGEGTFVSKPHASLSTVDHDEGEKLRMDLLLQVKAYRPKATVFEIAASKKPSPWASTLTTITKPVEMMKEKRNRDARSIAKYQDKYSALRDDVNVVDATRNGAVESVDDDTLERTFSDVFIAKKSTEFVDPFPKRKKKNALVDEDHFVPFVAADADTERGLSVNAGSVFEKEALGAMLDITADDDGGLRAQQTGKKWDRKRKRFVGDKGREGKDKRIKTEDGRWIKASYKSGRYEDWKKKNRMHEEAARRQQGDEADEDDDDDPKKVSKGKKQQQQQKSMKKKGPEPSRGLQVLGTRGKFHSRGAKFPTATKGGRGELQSVDQIVKKRKIKRKREIKMQRKQAKGRRLGGGVGGGRGGGGRGGGGGRPMHLTIIRKTSEKQLQYPEELTPGSAEVIEKAIADKYARVSPLKDDPAWERRSWTPESKRSGVIAKKIGILPAWRDSGEKFLVTLLQVSDNHVIRYIEPEEWIKTVKGAQWYKAFKGPPKMGVLVVGSDSADPRTFTKEYCGLFEESGVMPKRKMTRFFVTPDAKIRPGTPLFADHFRVGEYVDIYGKTIERGFQGVMKRWGFHGMPKTHGQTKTHRRPGNIGGGGEKARVWPGKKLPGHMGSERRTLKGLKIWRINSEHNVIYVEGCAVPGPTNGYVLIHDSILNHRRLGSETNKDKSALETPPPFPTFYPDDQEEKGKESFANGLHSFSEPTINFAQN</sequence>
<dbReference type="CDD" id="cd18787">
    <property type="entry name" value="SF2_C_DEAD"/>
    <property type="match status" value="1"/>
</dbReference>
<dbReference type="CDD" id="cd17959">
    <property type="entry name" value="DEADc_DDX54"/>
    <property type="match status" value="1"/>
</dbReference>
<evidence type="ECO:0000256" key="11">
    <source>
        <dbReference type="ARBA" id="ARBA00023242"/>
    </source>
</evidence>
<keyword evidence="22" id="KW-1185">Reference proteome</keyword>
<dbReference type="PANTHER" id="PTHR47959">
    <property type="entry name" value="ATP-DEPENDENT RNA HELICASE RHLE-RELATED"/>
    <property type="match status" value="1"/>
</dbReference>
<keyword evidence="7" id="KW-0347">Helicase</keyword>
<dbReference type="SUPFAM" id="SSF52540">
    <property type="entry name" value="P-loop containing nucleoside triphosphate hydrolases"/>
    <property type="match status" value="2"/>
</dbReference>
<feature type="region of interest" description="Disordered" evidence="17">
    <location>
        <begin position="1"/>
        <end position="52"/>
    </location>
</feature>
<keyword evidence="6" id="KW-0378">Hydrolase</keyword>
<dbReference type="PROSITE" id="PS51195">
    <property type="entry name" value="Q_MOTIF"/>
    <property type="match status" value="1"/>
</dbReference>
<comment type="catalytic activity">
    <reaction evidence="15">
        <text>ATP + H2O = ADP + phosphate + H(+)</text>
        <dbReference type="Rhea" id="RHEA:13065"/>
        <dbReference type="ChEBI" id="CHEBI:15377"/>
        <dbReference type="ChEBI" id="CHEBI:15378"/>
        <dbReference type="ChEBI" id="CHEBI:30616"/>
        <dbReference type="ChEBI" id="CHEBI:43474"/>
        <dbReference type="ChEBI" id="CHEBI:456216"/>
        <dbReference type="EC" id="3.6.4.13"/>
    </reaction>
</comment>
<dbReference type="InterPro" id="IPR012541">
    <property type="entry name" value="DBP10_C"/>
</dbReference>
<dbReference type="GO" id="GO:0005524">
    <property type="term" value="F:ATP binding"/>
    <property type="evidence" value="ECO:0007669"/>
    <property type="project" value="UniProtKB-KW"/>
</dbReference>
<dbReference type="Proteomes" id="UP000678499">
    <property type="component" value="Unassembled WGS sequence"/>
</dbReference>
<gene>
    <name evidence="21" type="ORF">NMOB1V02_LOCUS3843</name>
</gene>
<evidence type="ECO:0000313" key="22">
    <source>
        <dbReference type="Proteomes" id="UP000678499"/>
    </source>
</evidence>
<evidence type="ECO:0000256" key="16">
    <source>
        <dbReference type="PROSITE-ProRule" id="PRU00552"/>
    </source>
</evidence>
<feature type="compositionally biased region" description="Basic and acidic residues" evidence="17">
    <location>
        <begin position="723"/>
        <end position="735"/>
    </location>
</feature>
<dbReference type="GO" id="GO:0016787">
    <property type="term" value="F:hydrolase activity"/>
    <property type="evidence" value="ECO:0007669"/>
    <property type="project" value="UniProtKB-KW"/>
</dbReference>
<comment type="subcellular location">
    <subcellularLocation>
        <location evidence="1">Nucleus</location>
        <location evidence="1">Nucleolus</location>
    </subcellularLocation>
</comment>
<dbReference type="EC" id="3.6.4.13" evidence="4"/>
<name>A0A7R9GCU3_9CRUS</name>
<evidence type="ECO:0000256" key="6">
    <source>
        <dbReference type="ARBA" id="ARBA00022801"/>
    </source>
</evidence>
<feature type="region of interest" description="Disordered" evidence="17">
    <location>
        <begin position="759"/>
        <end position="837"/>
    </location>
</feature>
<dbReference type="InterPro" id="IPR000597">
    <property type="entry name" value="Ribosomal_uL3"/>
</dbReference>
<dbReference type="InterPro" id="IPR009000">
    <property type="entry name" value="Transl_B-barrel_sf"/>
</dbReference>
<dbReference type="InterPro" id="IPR019927">
    <property type="entry name" value="Ribosomal_uL3_bac/org-type"/>
</dbReference>
<evidence type="ECO:0000256" key="1">
    <source>
        <dbReference type="ARBA" id="ARBA00004604"/>
    </source>
</evidence>
<dbReference type="InterPro" id="IPR027417">
    <property type="entry name" value="P-loop_NTPase"/>
</dbReference>
<dbReference type="Gene3D" id="3.40.50.300">
    <property type="entry name" value="P-loop containing nucleotide triphosphate hydrolases"/>
    <property type="match status" value="2"/>
</dbReference>
<evidence type="ECO:0000313" key="21">
    <source>
        <dbReference type="EMBL" id="CAD7276065.1"/>
    </source>
</evidence>
<dbReference type="EMBL" id="OA882582">
    <property type="protein sequence ID" value="CAD7276065.1"/>
    <property type="molecule type" value="Genomic_DNA"/>
</dbReference>
<dbReference type="PANTHER" id="PTHR47959:SF8">
    <property type="entry name" value="RNA HELICASE"/>
    <property type="match status" value="1"/>
</dbReference>
<feature type="domain" description="Helicase ATP-binding" evidence="18">
    <location>
        <begin position="119"/>
        <end position="292"/>
    </location>
</feature>
<protein>
    <recommendedName>
        <fullName evidence="13">Large ribosomal subunit protein uL3m</fullName>
        <ecNumber evidence="4">3.6.4.13</ecNumber>
    </recommendedName>
    <alternativeName>
        <fullName evidence="14">39S ribosomal protein L3, mitochondrial</fullName>
    </alternativeName>
</protein>
<evidence type="ECO:0000256" key="14">
    <source>
        <dbReference type="ARBA" id="ARBA00035396"/>
    </source>
</evidence>
<dbReference type="Pfam" id="PF00297">
    <property type="entry name" value="Ribosomal_L3"/>
    <property type="match status" value="1"/>
</dbReference>
<dbReference type="FunFam" id="3.40.50.300:FF:000865">
    <property type="entry name" value="ATP-dependent RNA helicase DDX54"/>
    <property type="match status" value="1"/>
</dbReference>
<organism evidence="21">
    <name type="scientific">Notodromas monacha</name>
    <dbReference type="NCBI Taxonomy" id="399045"/>
    <lineage>
        <taxon>Eukaryota</taxon>
        <taxon>Metazoa</taxon>
        <taxon>Ecdysozoa</taxon>
        <taxon>Arthropoda</taxon>
        <taxon>Crustacea</taxon>
        <taxon>Oligostraca</taxon>
        <taxon>Ostracoda</taxon>
        <taxon>Podocopa</taxon>
        <taxon>Podocopida</taxon>
        <taxon>Cypridocopina</taxon>
        <taxon>Cypridoidea</taxon>
        <taxon>Cyprididae</taxon>
        <taxon>Notodromas</taxon>
    </lineage>
</organism>
<keyword evidence="10" id="KW-0689">Ribosomal protein</keyword>
<comment type="similarity">
    <text evidence="2">Belongs to the universal ribosomal protein uL3 family.</text>
</comment>
<dbReference type="Pfam" id="PF00270">
    <property type="entry name" value="DEAD"/>
    <property type="match status" value="1"/>
</dbReference>
<dbReference type="SMART" id="SM00490">
    <property type="entry name" value="HELICc"/>
    <property type="match status" value="1"/>
</dbReference>
<dbReference type="SUPFAM" id="SSF50447">
    <property type="entry name" value="Translation proteins"/>
    <property type="match status" value="1"/>
</dbReference>
<feature type="domain" description="Helicase C-terminal" evidence="19">
    <location>
        <begin position="323"/>
        <end position="472"/>
    </location>
</feature>
<keyword evidence="9" id="KW-0694">RNA-binding</keyword>
<dbReference type="Pfam" id="PF08147">
    <property type="entry name" value="DBP10CT"/>
    <property type="match status" value="1"/>
</dbReference>
<dbReference type="EMBL" id="CAJPEX010000545">
    <property type="protein sequence ID" value="CAG0916217.1"/>
    <property type="molecule type" value="Genomic_DNA"/>
</dbReference>
<feature type="region of interest" description="Disordered" evidence="17">
    <location>
        <begin position="1091"/>
        <end position="1127"/>
    </location>
</feature>
<feature type="compositionally biased region" description="Polar residues" evidence="17">
    <location>
        <begin position="1217"/>
        <end position="1226"/>
    </location>
</feature>